<dbReference type="FunFam" id="3.30.230.10:FF:000001">
    <property type="entry name" value="30S ribosomal protein S9"/>
    <property type="match status" value="1"/>
</dbReference>
<evidence type="ECO:0000313" key="9">
    <source>
        <dbReference type="Proteomes" id="UP000229740"/>
    </source>
</evidence>
<name>A0A2G6E4E8_9BACT</name>
<evidence type="ECO:0000256" key="5">
    <source>
        <dbReference type="HAMAP-Rule" id="MF_00532"/>
    </source>
</evidence>
<dbReference type="GO" id="GO:0022627">
    <property type="term" value="C:cytosolic small ribosomal subunit"/>
    <property type="evidence" value="ECO:0007669"/>
    <property type="project" value="TreeGrafter"/>
</dbReference>
<feature type="compositionally biased region" description="Acidic residues" evidence="7">
    <location>
        <begin position="1"/>
        <end position="18"/>
    </location>
</feature>
<evidence type="ECO:0000256" key="1">
    <source>
        <dbReference type="ARBA" id="ARBA00005251"/>
    </source>
</evidence>
<comment type="caution">
    <text evidence="8">The sequence shown here is derived from an EMBL/GenBank/DDBJ whole genome shotgun (WGS) entry which is preliminary data.</text>
</comment>
<dbReference type="GO" id="GO:0006412">
    <property type="term" value="P:translation"/>
    <property type="evidence" value="ECO:0007669"/>
    <property type="project" value="UniProtKB-UniRule"/>
</dbReference>
<dbReference type="Gene3D" id="3.30.230.10">
    <property type="match status" value="1"/>
</dbReference>
<dbReference type="GO" id="GO:0003735">
    <property type="term" value="F:structural constituent of ribosome"/>
    <property type="evidence" value="ECO:0007669"/>
    <property type="project" value="InterPro"/>
</dbReference>
<dbReference type="PANTHER" id="PTHR21569">
    <property type="entry name" value="RIBOSOMAL PROTEIN S9"/>
    <property type="match status" value="1"/>
</dbReference>
<dbReference type="PROSITE" id="PS00360">
    <property type="entry name" value="RIBOSOMAL_S9"/>
    <property type="match status" value="1"/>
</dbReference>
<accession>A0A2G6E4E8</accession>
<dbReference type="GO" id="GO:0003723">
    <property type="term" value="F:RNA binding"/>
    <property type="evidence" value="ECO:0007669"/>
    <property type="project" value="TreeGrafter"/>
</dbReference>
<dbReference type="SUPFAM" id="SSF54211">
    <property type="entry name" value="Ribosomal protein S5 domain 2-like"/>
    <property type="match status" value="1"/>
</dbReference>
<evidence type="ECO:0000256" key="2">
    <source>
        <dbReference type="ARBA" id="ARBA00022980"/>
    </source>
</evidence>
<dbReference type="InterPro" id="IPR000754">
    <property type="entry name" value="Ribosomal_uS9"/>
</dbReference>
<dbReference type="AlphaFoldDB" id="A0A2G6E4E8"/>
<protein>
    <recommendedName>
        <fullName evidence="4 5">Small ribosomal subunit protein uS9</fullName>
    </recommendedName>
</protein>
<evidence type="ECO:0000256" key="3">
    <source>
        <dbReference type="ARBA" id="ARBA00023274"/>
    </source>
</evidence>
<sequence length="160" mass="18285">MIAEQPYDEEDPASEEEEASRSLPEKPVGEVVEQVYATGKRKTAIARVWLRRGKGRFSINKMTLDDYFNRETQRMIVKQPMRLTKNLNDFDVIATVEGGGKSSQADAVKHGIAKALALFNVEENRSVLKKSGFLTRDSRMKERKKYGLRGARARFQFSKR</sequence>
<gene>
    <name evidence="5" type="primary">rpsI</name>
    <name evidence="8" type="ORF">CSB45_09550</name>
</gene>
<feature type="region of interest" description="Disordered" evidence="7">
    <location>
        <begin position="1"/>
        <end position="27"/>
    </location>
</feature>
<dbReference type="NCBIfam" id="NF001099">
    <property type="entry name" value="PRK00132.1"/>
    <property type="match status" value="1"/>
</dbReference>
<dbReference type="InterPro" id="IPR020574">
    <property type="entry name" value="Ribosomal_uS9_CS"/>
</dbReference>
<evidence type="ECO:0000256" key="7">
    <source>
        <dbReference type="SAM" id="MobiDB-lite"/>
    </source>
</evidence>
<dbReference type="HAMAP" id="MF_00532_B">
    <property type="entry name" value="Ribosomal_uS9_B"/>
    <property type="match status" value="1"/>
</dbReference>
<comment type="similarity">
    <text evidence="1 5 6">Belongs to the universal ribosomal protein uS9 family.</text>
</comment>
<dbReference type="Pfam" id="PF00380">
    <property type="entry name" value="Ribosomal_S9"/>
    <property type="match status" value="1"/>
</dbReference>
<evidence type="ECO:0000256" key="6">
    <source>
        <dbReference type="RuleBase" id="RU003815"/>
    </source>
</evidence>
<organism evidence="8 9">
    <name type="scientific">candidate division KSB3 bacterium</name>
    <dbReference type="NCBI Taxonomy" id="2044937"/>
    <lineage>
        <taxon>Bacteria</taxon>
        <taxon>candidate division KSB3</taxon>
    </lineage>
</organism>
<dbReference type="InterPro" id="IPR023035">
    <property type="entry name" value="Ribosomal_uS9_bac/plastid"/>
</dbReference>
<reference evidence="8 9" key="1">
    <citation type="submission" date="2017-10" db="EMBL/GenBank/DDBJ databases">
        <title>Novel microbial diversity and functional potential in the marine mammal oral microbiome.</title>
        <authorList>
            <person name="Dudek N.K."/>
            <person name="Sun C.L."/>
            <person name="Burstein D."/>
            <person name="Kantor R.S."/>
            <person name="Aliaga Goltsman D.S."/>
            <person name="Bik E.M."/>
            <person name="Thomas B.C."/>
            <person name="Banfield J.F."/>
            <person name="Relman D.A."/>
        </authorList>
    </citation>
    <scope>NUCLEOTIDE SEQUENCE [LARGE SCALE GENOMIC DNA]</scope>
    <source>
        <strain evidence="8">DOLZORAL124_49_17</strain>
    </source>
</reference>
<dbReference type="InterPro" id="IPR014721">
    <property type="entry name" value="Ribsml_uS5_D2-typ_fold_subgr"/>
</dbReference>
<dbReference type="InterPro" id="IPR020568">
    <property type="entry name" value="Ribosomal_Su5_D2-typ_SF"/>
</dbReference>
<keyword evidence="2 5" id="KW-0689">Ribosomal protein</keyword>
<proteinExistence type="inferred from homology"/>
<dbReference type="PANTHER" id="PTHR21569:SF1">
    <property type="entry name" value="SMALL RIBOSOMAL SUBUNIT PROTEIN US9M"/>
    <property type="match status" value="1"/>
</dbReference>
<keyword evidence="3 5" id="KW-0687">Ribonucleoprotein</keyword>
<evidence type="ECO:0000313" key="8">
    <source>
        <dbReference type="EMBL" id="PID56934.1"/>
    </source>
</evidence>
<evidence type="ECO:0000256" key="4">
    <source>
        <dbReference type="ARBA" id="ARBA00035259"/>
    </source>
</evidence>
<dbReference type="Proteomes" id="UP000229740">
    <property type="component" value="Unassembled WGS sequence"/>
</dbReference>
<dbReference type="EMBL" id="PDPS01000030">
    <property type="protein sequence ID" value="PID56934.1"/>
    <property type="molecule type" value="Genomic_DNA"/>
</dbReference>